<evidence type="ECO:0000313" key="2">
    <source>
        <dbReference type="EMBL" id="KAI5333851.1"/>
    </source>
</evidence>
<proteinExistence type="predicted"/>
<evidence type="ECO:0000313" key="3">
    <source>
        <dbReference type="Proteomes" id="UP001054821"/>
    </source>
</evidence>
<dbReference type="EMBL" id="JAJFAZ020000004">
    <property type="protein sequence ID" value="KAI5333851.1"/>
    <property type="molecule type" value="Genomic_DNA"/>
</dbReference>
<gene>
    <name evidence="2" type="ORF">L3X38_023983</name>
</gene>
<protein>
    <submittedName>
        <fullName evidence="2">Uncharacterized protein</fullName>
    </submittedName>
</protein>
<reference evidence="2 3" key="1">
    <citation type="journal article" date="2022" name="G3 (Bethesda)">
        <title>Whole-genome sequence and methylome profiling of the almond [Prunus dulcis (Mill.) D.A. Webb] cultivar 'Nonpareil'.</title>
        <authorList>
            <person name="D'Amico-Willman K.M."/>
            <person name="Ouma W.Z."/>
            <person name="Meulia T."/>
            <person name="Sideli G.M."/>
            <person name="Gradziel T.M."/>
            <person name="Fresnedo-Ramirez J."/>
        </authorList>
    </citation>
    <scope>NUCLEOTIDE SEQUENCE [LARGE SCALE GENOMIC DNA]</scope>
    <source>
        <strain evidence="2">Clone GOH B32 T37-40</strain>
    </source>
</reference>
<comment type="caution">
    <text evidence="2">The sequence shown here is derived from an EMBL/GenBank/DDBJ whole genome shotgun (WGS) entry which is preliminary data.</text>
</comment>
<evidence type="ECO:0000256" key="1">
    <source>
        <dbReference type="SAM" id="MobiDB-lite"/>
    </source>
</evidence>
<accession>A0AAD4VZR8</accession>
<keyword evidence="3" id="KW-1185">Reference proteome</keyword>
<name>A0AAD4VZR8_PRUDU</name>
<dbReference type="Proteomes" id="UP001054821">
    <property type="component" value="Chromosome 4"/>
</dbReference>
<organism evidence="2 3">
    <name type="scientific">Prunus dulcis</name>
    <name type="common">Almond</name>
    <name type="synonym">Amygdalus dulcis</name>
    <dbReference type="NCBI Taxonomy" id="3755"/>
    <lineage>
        <taxon>Eukaryota</taxon>
        <taxon>Viridiplantae</taxon>
        <taxon>Streptophyta</taxon>
        <taxon>Embryophyta</taxon>
        <taxon>Tracheophyta</taxon>
        <taxon>Spermatophyta</taxon>
        <taxon>Magnoliopsida</taxon>
        <taxon>eudicotyledons</taxon>
        <taxon>Gunneridae</taxon>
        <taxon>Pentapetalae</taxon>
        <taxon>rosids</taxon>
        <taxon>fabids</taxon>
        <taxon>Rosales</taxon>
        <taxon>Rosaceae</taxon>
        <taxon>Amygdaloideae</taxon>
        <taxon>Amygdaleae</taxon>
        <taxon>Prunus</taxon>
    </lineage>
</organism>
<sequence>MGKAWGAPCAQYLEIGNLNQKKLKKGINSSDHSFRASNGRKYGSCRPEASSSESTFLSSKLRLGRKIPFRKGNDATSATHSFAVTYAGFWRSEVIWTSKIAVKVW</sequence>
<feature type="region of interest" description="Disordered" evidence="1">
    <location>
        <begin position="29"/>
        <end position="52"/>
    </location>
</feature>
<dbReference type="AlphaFoldDB" id="A0AAD4VZR8"/>